<name>A0A9P9IBU0_9HYPO</name>
<gene>
    <name evidence="1" type="ORF">B0J13DRAFT_571731</name>
</gene>
<comment type="caution">
    <text evidence="1">The sequence shown here is derived from an EMBL/GenBank/DDBJ whole genome shotgun (WGS) entry which is preliminary data.</text>
</comment>
<sequence>MSCGHTEWTRVSRQDKDRLLVRQSGRLEALVNQLPHPETQTPSLVLTFTCRLLRQQRSTAACSTVHLDLDPHSVASPNPVFLATSFLSRTNATRLPTHGSHRLTPPRRCCSIMSETSISLEPHLARANAHLQMLFPYIDVICFPCSSRQCLALLMRQFACWRSAPWTQDASRPAPELLVILTGHKVSEEEVRRVLEGSSDS</sequence>
<dbReference type="EMBL" id="JAGMUU010000037">
    <property type="protein sequence ID" value="KAH7115728.1"/>
    <property type="molecule type" value="Genomic_DNA"/>
</dbReference>
<protein>
    <submittedName>
        <fullName evidence="1">Uncharacterized protein</fullName>
    </submittedName>
</protein>
<proteinExistence type="predicted"/>
<accession>A0A9P9IBU0</accession>
<keyword evidence="2" id="KW-1185">Reference proteome</keyword>
<dbReference type="OrthoDB" id="10427094at2759"/>
<dbReference type="AlphaFoldDB" id="A0A9P9IBU0"/>
<evidence type="ECO:0000313" key="1">
    <source>
        <dbReference type="EMBL" id="KAH7115728.1"/>
    </source>
</evidence>
<organism evidence="1 2">
    <name type="scientific">Dactylonectria estremocensis</name>
    <dbReference type="NCBI Taxonomy" id="1079267"/>
    <lineage>
        <taxon>Eukaryota</taxon>
        <taxon>Fungi</taxon>
        <taxon>Dikarya</taxon>
        <taxon>Ascomycota</taxon>
        <taxon>Pezizomycotina</taxon>
        <taxon>Sordariomycetes</taxon>
        <taxon>Hypocreomycetidae</taxon>
        <taxon>Hypocreales</taxon>
        <taxon>Nectriaceae</taxon>
        <taxon>Dactylonectria</taxon>
    </lineage>
</organism>
<evidence type="ECO:0000313" key="2">
    <source>
        <dbReference type="Proteomes" id="UP000717696"/>
    </source>
</evidence>
<dbReference type="Proteomes" id="UP000717696">
    <property type="component" value="Unassembled WGS sequence"/>
</dbReference>
<reference evidence="1" key="1">
    <citation type="journal article" date="2021" name="Nat. Commun.">
        <title>Genetic determinants of endophytism in the Arabidopsis root mycobiome.</title>
        <authorList>
            <person name="Mesny F."/>
            <person name="Miyauchi S."/>
            <person name="Thiergart T."/>
            <person name="Pickel B."/>
            <person name="Atanasova L."/>
            <person name="Karlsson M."/>
            <person name="Huettel B."/>
            <person name="Barry K.W."/>
            <person name="Haridas S."/>
            <person name="Chen C."/>
            <person name="Bauer D."/>
            <person name="Andreopoulos W."/>
            <person name="Pangilinan J."/>
            <person name="LaButti K."/>
            <person name="Riley R."/>
            <person name="Lipzen A."/>
            <person name="Clum A."/>
            <person name="Drula E."/>
            <person name="Henrissat B."/>
            <person name="Kohler A."/>
            <person name="Grigoriev I.V."/>
            <person name="Martin F.M."/>
            <person name="Hacquard S."/>
        </authorList>
    </citation>
    <scope>NUCLEOTIDE SEQUENCE</scope>
    <source>
        <strain evidence="1">MPI-CAGE-AT-0021</strain>
    </source>
</reference>